<feature type="compositionally biased region" description="Polar residues" evidence="1">
    <location>
        <begin position="158"/>
        <end position="172"/>
    </location>
</feature>
<feature type="compositionally biased region" description="Low complexity" evidence="1">
    <location>
        <begin position="182"/>
        <end position="196"/>
    </location>
</feature>
<feature type="compositionally biased region" description="Low complexity" evidence="1">
    <location>
        <begin position="476"/>
        <end position="508"/>
    </location>
</feature>
<accession>A0AAV7SVB6</accession>
<feature type="compositionally biased region" description="Polar residues" evidence="1">
    <location>
        <begin position="564"/>
        <end position="583"/>
    </location>
</feature>
<evidence type="ECO:0000313" key="3">
    <source>
        <dbReference type="Proteomes" id="UP001066276"/>
    </source>
</evidence>
<feature type="compositionally biased region" description="Low complexity" evidence="1">
    <location>
        <begin position="124"/>
        <end position="139"/>
    </location>
</feature>
<feature type="compositionally biased region" description="Polar residues" evidence="1">
    <location>
        <begin position="82"/>
        <end position="94"/>
    </location>
</feature>
<sequence length="656" mass="70353">MQRSRQSKQQGSQRVSAHSNAALPSEGTTRLPKGQCPQQGSIALKRSAPVRGNNKAPKGSVPTATQGSRQSEQQGSQRASADSNAGLQSEQTTRLPKGQCPQQCRAPVRANNKAPKGPVPTAMQGSRQSKQQGSQRASAHSNAGLPSERTTRLPKGQCPQQRSAPIRANNQDPEGPVPTAMQGSRQSEQQGSQRVSPHSNAGLPSERTTRLPKGQSPQQRSAPIRANKAPKGPVPIATQRSRQSKQGSQRASAHSNAALPSEQTTRLPKDHCPQQRSAPIRANDKAPKGPVPTATQRYRQSKQGFQRVSAHSRAAALSNAALPSEGTIRLPKGQCPQQHSTPVRANKDPKGSVPTAGQQRSQTQRSRQREQQGSQRASAHSNAGLTSEQTRLRKGQCPQQCRAPVRVNNKAPKGSVPTAMQGSHQSKRQGSQRTTAHSNAALPSEQTTRLPKGQCPQQHSAPVRENNKDPKGSVPTTTQRSRQREQQGSQRVSAHSRAAALSNAALTSERTTRLPKGQCPQQRWAHVRANKAPKGPVPTATQRSHQSKQGSQRASAHSNAGLPSEQTTRLPKGQCPQQHSTPVRANDKAPKGPVPTGMQRSHQSKRQGSQRVSAHSNAALPSEQTTRLPKGQCPQQRSAPVRGNDKDPKGPLPTET</sequence>
<feature type="compositionally biased region" description="Low complexity" evidence="1">
    <location>
        <begin position="239"/>
        <end position="252"/>
    </location>
</feature>
<proteinExistence type="predicted"/>
<dbReference type="Proteomes" id="UP001066276">
    <property type="component" value="Chromosome 4_1"/>
</dbReference>
<reference evidence="2" key="1">
    <citation type="journal article" date="2022" name="bioRxiv">
        <title>Sequencing and chromosome-scale assembly of the giantPleurodeles waltlgenome.</title>
        <authorList>
            <person name="Brown T."/>
            <person name="Elewa A."/>
            <person name="Iarovenko S."/>
            <person name="Subramanian E."/>
            <person name="Araus A.J."/>
            <person name="Petzold A."/>
            <person name="Susuki M."/>
            <person name="Suzuki K.-i.T."/>
            <person name="Hayashi T."/>
            <person name="Toyoda A."/>
            <person name="Oliveira C."/>
            <person name="Osipova E."/>
            <person name="Leigh N.D."/>
            <person name="Simon A."/>
            <person name="Yun M.H."/>
        </authorList>
    </citation>
    <scope>NUCLEOTIDE SEQUENCE</scope>
    <source>
        <strain evidence="2">20211129_DDA</strain>
        <tissue evidence="2">Liver</tissue>
    </source>
</reference>
<feature type="compositionally biased region" description="Polar residues" evidence="1">
    <location>
        <begin position="539"/>
        <end position="558"/>
    </location>
</feature>
<comment type="caution">
    <text evidence="2">The sequence shown here is derived from an EMBL/GenBank/DDBJ whole genome shotgun (WGS) entry which is preliminary data.</text>
</comment>
<name>A0AAV7SVB6_PLEWA</name>
<feature type="compositionally biased region" description="Polar residues" evidence="1">
    <location>
        <begin position="379"/>
        <end position="389"/>
    </location>
</feature>
<feature type="compositionally biased region" description="Polar residues" evidence="1">
    <location>
        <begin position="622"/>
        <end position="638"/>
    </location>
</feature>
<protein>
    <submittedName>
        <fullName evidence="2">Uncharacterized protein</fullName>
    </submittedName>
</protein>
<dbReference type="AlphaFoldDB" id="A0AAV7SVB6"/>
<feature type="compositionally biased region" description="Low complexity" evidence="1">
    <location>
        <begin position="1"/>
        <end position="14"/>
    </location>
</feature>
<organism evidence="2 3">
    <name type="scientific">Pleurodeles waltl</name>
    <name type="common">Iberian ribbed newt</name>
    <dbReference type="NCBI Taxonomy" id="8319"/>
    <lineage>
        <taxon>Eukaryota</taxon>
        <taxon>Metazoa</taxon>
        <taxon>Chordata</taxon>
        <taxon>Craniata</taxon>
        <taxon>Vertebrata</taxon>
        <taxon>Euteleostomi</taxon>
        <taxon>Amphibia</taxon>
        <taxon>Batrachia</taxon>
        <taxon>Caudata</taxon>
        <taxon>Salamandroidea</taxon>
        <taxon>Salamandridae</taxon>
        <taxon>Pleurodelinae</taxon>
        <taxon>Pleurodeles</taxon>
    </lineage>
</organism>
<feature type="compositionally biased region" description="Low complexity" evidence="1">
    <location>
        <begin position="309"/>
        <end position="324"/>
    </location>
</feature>
<evidence type="ECO:0000313" key="2">
    <source>
        <dbReference type="EMBL" id="KAJ1168063.1"/>
    </source>
</evidence>
<keyword evidence="3" id="KW-1185">Reference proteome</keyword>
<feature type="compositionally biased region" description="Polar residues" evidence="1">
    <location>
        <begin position="444"/>
        <end position="460"/>
    </location>
</feature>
<evidence type="ECO:0000256" key="1">
    <source>
        <dbReference type="SAM" id="MobiDB-lite"/>
    </source>
</evidence>
<gene>
    <name evidence="2" type="ORF">NDU88_000017</name>
</gene>
<feature type="compositionally biased region" description="Low complexity" evidence="1">
    <location>
        <begin position="355"/>
        <end position="378"/>
    </location>
</feature>
<feature type="region of interest" description="Disordered" evidence="1">
    <location>
        <begin position="1"/>
        <end position="656"/>
    </location>
</feature>
<feature type="compositionally biased region" description="Low complexity" evidence="1">
    <location>
        <begin position="66"/>
        <end position="81"/>
    </location>
</feature>
<feature type="compositionally biased region" description="Polar residues" evidence="1">
    <location>
        <begin position="418"/>
        <end position="438"/>
    </location>
</feature>
<feature type="compositionally biased region" description="Polar residues" evidence="1">
    <location>
        <begin position="293"/>
        <end position="306"/>
    </location>
</feature>
<feature type="compositionally biased region" description="Polar residues" evidence="1">
    <location>
        <begin position="598"/>
        <end position="616"/>
    </location>
</feature>
<dbReference type="EMBL" id="JANPWB010000007">
    <property type="protein sequence ID" value="KAJ1168063.1"/>
    <property type="molecule type" value="Genomic_DNA"/>
</dbReference>